<keyword evidence="9" id="KW-1133">Transmembrane helix</keyword>
<evidence type="ECO:0000256" key="4">
    <source>
        <dbReference type="ARBA" id="ARBA00010323"/>
    </source>
</evidence>
<keyword evidence="8" id="KW-0256">Endoplasmic reticulum</keyword>
<evidence type="ECO:0000256" key="9">
    <source>
        <dbReference type="ARBA" id="ARBA00022989"/>
    </source>
</evidence>
<evidence type="ECO:0000256" key="13">
    <source>
        <dbReference type="ARBA" id="ARBA00023264"/>
    </source>
</evidence>
<dbReference type="GO" id="GO:0006656">
    <property type="term" value="P:phosphatidylcholine biosynthetic process"/>
    <property type="evidence" value="ECO:0007669"/>
    <property type="project" value="TreeGrafter"/>
</dbReference>
<keyword evidence="5" id="KW-0444">Lipid biosynthesis</keyword>
<protein>
    <recommendedName>
        <fullName evidence="18">Lysophospholipid acyltransferase 5</fullName>
        <ecNumber evidence="16">2.3.1.23</ecNumber>
        <ecNumber evidence="17">2.3.1.n6</ecNumber>
    </recommendedName>
</protein>
<proteinExistence type="inferred from homology"/>
<reference evidence="19" key="1">
    <citation type="submission" date="2023-03" db="EMBL/GenBank/DDBJ databases">
        <title>Chromosome-level genomes of two armyworms, Mythimna separata and Mythimna loreyi, provide insights into the biosynthesis and reception of sex pheromones.</title>
        <authorList>
            <person name="Zhao H."/>
        </authorList>
    </citation>
    <scope>NUCLEOTIDE SEQUENCE</scope>
    <source>
        <strain evidence="19">BeijingLab</strain>
        <tissue evidence="19">Pupa</tissue>
    </source>
</reference>
<dbReference type="PANTHER" id="PTHR13906:SF14">
    <property type="entry name" value="LYSOPHOSPHOLIPID ACYLTRANSFERASE 5"/>
    <property type="match status" value="1"/>
</dbReference>
<keyword evidence="12" id="KW-0594">Phospholipid biosynthesis</keyword>
<evidence type="ECO:0000313" key="20">
    <source>
        <dbReference type="Proteomes" id="UP001231518"/>
    </source>
</evidence>
<keyword evidence="14" id="KW-0012">Acyltransferase</keyword>
<comment type="subcellular location">
    <subcellularLocation>
        <location evidence="2">Endoplasmic reticulum</location>
    </subcellularLocation>
    <subcellularLocation>
        <location evidence="1">Membrane</location>
        <topology evidence="1">Multi-pass membrane protein</topology>
    </subcellularLocation>
</comment>
<evidence type="ECO:0000256" key="17">
    <source>
        <dbReference type="ARBA" id="ARBA00038923"/>
    </source>
</evidence>
<evidence type="ECO:0000256" key="11">
    <source>
        <dbReference type="ARBA" id="ARBA00023136"/>
    </source>
</evidence>
<dbReference type="AlphaFoldDB" id="A0AAD7YWD2"/>
<dbReference type="InterPro" id="IPR004299">
    <property type="entry name" value="MBOAT_fam"/>
</dbReference>
<dbReference type="GO" id="GO:0016020">
    <property type="term" value="C:membrane"/>
    <property type="evidence" value="ECO:0007669"/>
    <property type="project" value="UniProtKB-SubCell"/>
</dbReference>
<keyword evidence="10" id="KW-0443">Lipid metabolism</keyword>
<keyword evidence="20" id="KW-1185">Reference proteome</keyword>
<evidence type="ECO:0000256" key="15">
    <source>
        <dbReference type="ARBA" id="ARBA00025707"/>
    </source>
</evidence>
<keyword evidence="13" id="KW-1208">Phospholipid metabolism</keyword>
<evidence type="ECO:0000256" key="18">
    <source>
        <dbReference type="ARBA" id="ARBA00039721"/>
    </source>
</evidence>
<dbReference type="GO" id="GO:0005783">
    <property type="term" value="C:endoplasmic reticulum"/>
    <property type="evidence" value="ECO:0007669"/>
    <property type="project" value="UniProtKB-SubCell"/>
</dbReference>
<dbReference type="Proteomes" id="UP001231518">
    <property type="component" value="Chromosome 19"/>
</dbReference>
<keyword evidence="11" id="KW-0472">Membrane</keyword>
<evidence type="ECO:0000256" key="6">
    <source>
        <dbReference type="ARBA" id="ARBA00022679"/>
    </source>
</evidence>
<evidence type="ECO:0000256" key="1">
    <source>
        <dbReference type="ARBA" id="ARBA00004141"/>
    </source>
</evidence>
<evidence type="ECO:0000313" key="19">
    <source>
        <dbReference type="EMBL" id="KAJ8728580.1"/>
    </source>
</evidence>
<evidence type="ECO:0000256" key="5">
    <source>
        <dbReference type="ARBA" id="ARBA00022516"/>
    </source>
</evidence>
<evidence type="ECO:0000256" key="14">
    <source>
        <dbReference type="ARBA" id="ARBA00023315"/>
    </source>
</evidence>
<sequence length="128" mass="15150">MHIEDLETPGDAYLGYGQHNPFLTNTRLDCTLSRWDGCNNIKLLRFENVTRFQHYIDSLNCNTNHFAAEYVYKRLRFLGKRNLSQLITLAFLALWHGMRSGCYMTFLNEFLIKLMEKDLESMLLQTEF</sequence>
<dbReference type="Pfam" id="PF03062">
    <property type="entry name" value="MBOAT"/>
    <property type="match status" value="1"/>
</dbReference>
<name>A0AAD7YWD2_MYTSE</name>
<comment type="caution">
    <text evidence="19">The sequence shown here is derived from an EMBL/GenBank/DDBJ whole genome shotgun (WGS) entry which is preliminary data.</text>
</comment>
<comment type="similarity">
    <text evidence="4">Belongs to the membrane-bound acyltransferase family.</text>
</comment>
<organism evidence="19 20">
    <name type="scientific">Mythimna separata</name>
    <name type="common">Oriental armyworm</name>
    <name type="synonym">Pseudaletia separata</name>
    <dbReference type="NCBI Taxonomy" id="271217"/>
    <lineage>
        <taxon>Eukaryota</taxon>
        <taxon>Metazoa</taxon>
        <taxon>Ecdysozoa</taxon>
        <taxon>Arthropoda</taxon>
        <taxon>Hexapoda</taxon>
        <taxon>Insecta</taxon>
        <taxon>Pterygota</taxon>
        <taxon>Neoptera</taxon>
        <taxon>Endopterygota</taxon>
        <taxon>Lepidoptera</taxon>
        <taxon>Glossata</taxon>
        <taxon>Ditrysia</taxon>
        <taxon>Noctuoidea</taxon>
        <taxon>Noctuidae</taxon>
        <taxon>Noctuinae</taxon>
        <taxon>Hadenini</taxon>
        <taxon>Mythimna</taxon>
    </lineage>
</organism>
<comment type="pathway">
    <text evidence="3">Lipid metabolism; phospholipid metabolism.</text>
</comment>
<dbReference type="GO" id="GO:0071617">
    <property type="term" value="F:lysophospholipid acyltransferase activity"/>
    <property type="evidence" value="ECO:0007669"/>
    <property type="project" value="TreeGrafter"/>
</dbReference>
<dbReference type="GO" id="GO:0047184">
    <property type="term" value="F:1-acylglycerophosphocholine O-acyltransferase activity"/>
    <property type="evidence" value="ECO:0007669"/>
    <property type="project" value="UniProtKB-EC"/>
</dbReference>
<evidence type="ECO:0000256" key="10">
    <source>
        <dbReference type="ARBA" id="ARBA00023098"/>
    </source>
</evidence>
<keyword evidence="6" id="KW-0808">Transferase</keyword>
<dbReference type="InterPro" id="IPR049941">
    <property type="entry name" value="LPLAT_7/PORCN-like"/>
</dbReference>
<gene>
    <name evidence="19" type="ORF">PYW07_006276</name>
</gene>
<keyword evidence="7" id="KW-0812">Transmembrane</keyword>
<accession>A0AAD7YWD2</accession>
<comment type="pathway">
    <text evidence="15">Phospholipid metabolism.</text>
</comment>
<dbReference type="EC" id="2.3.1.n6" evidence="17"/>
<dbReference type="EC" id="2.3.1.23" evidence="16"/>
<evidence type="ECO:0000256" key="16">
    <source>
        <dbReference type="ARBA" id="ARBA00026120"/>
    </source>
</evidence>
<dbReference type="EMBL" id="JARGEI010000007">
    <property type="protein sequence ID" value="KAJ8728580.1"/>
    <property type="molecule type" value="Genomic_DNA"/>
</dbReference>
<evidence type="ECO:0000256" key="2">
    <source>
        <dbReference type="ARBA" id="ARBA00004240"/>
    </source>
</evidence>
<dbReference type="GO" id="GO:0030258">
    <property type="term" value="P:lipid modification"/>
    <property type="evidence" value="ECO:0007669"/>
    <property type="project" value="TreeGrafter"/>
</dbReference>
<evidence type="ECO:0000256" key="7">
    <source>
        <dbReference type="ARBA" id="ARBA00022692"/>
    </source>
</evidence>
<evidence type="ECO:0000256" key="8">
    <source>
        <dbReference type="ARBA" id="ARBA00022824"/>
    </source>
</evidence>
<dbReference type="PANTHER" id="PTHR13906">
    <property type="entry name" value="PORCUPINE"/>
    <property type="match status" value="1"/>
</dbReference>
<evidence type="ECO:0000256" key="12">
    <source>
        <dbReference type="ARBA" id="ARBA00023209"/>
    </source>
</evidence>
<evidence type="ECO:0000256" key="3">
    <source>
        <dbReference type="ARBA" id="ARBA00005074"/>
    </source>
</evidence>